<evidence type="ECO:0000256" key="5">
    <source>
        <dbReference type="SAM" id="MobiDB-lite"/>
    </source>
</evidence>
<keyword evidence="8" id="KW-1185">Reference proteome</keyword>
<dbReference type="GeneID" id="54363428"/>
<feature type="transmembrane region" description="Helical" evidence="6">
    <location>
        <begin position="220"/>
        <end position="240"/>
    </location>
</feature>
<reference evidence="9" key="2">
    <citation type="submission" date="2020-04" db="EMBL/GenBank/DDBJ databases">
        <authorList>
            <consortium name="NCBI Genome Project"/>
        </authorList>
    </citation>
    <scope>NUCLEOTIDE SEQUENCE</scope>
    <source>
        <strain evidence="9">CBS 342.82</strain>
    </source>
</reference>
<protein>
    <submittedName>
        <fullName evidence="9">MFS general substrate transporter</fullName>
    </submittedName>
</protein>
<feature type="transmembrane region" description="Helical" evidence="6">
    <location>
        <begin position="190"/>
        <end position="214"/>
    </location>
</feature>
<evidence type="ECO:0000256" key="2">
    <source>
        <dbReference type="ARBA" id="ARBA00022692"/>
    </source>
</evidence>
<keyword evidence="2 6" id="KW-0812">Transmembrane</keyword>
<dbReference type="OrthoDB" id="6770063at2759"/>
<reference evidence="9" key="1">
    <citation type="submission" date="2020-01" db="EMBL/GenBank/DDBJ databases">
        <authorList>
            <consortium name="DOE Joint Genome Institute"/>
            <person name="Haridas S."/>
            <person name="Albert R."/>
            <person name="Binder M."/>
            <person name="Bloem J."/>
            <person name="Labutti K."/>
            <person name="Salamov A."/>
            <person name="Andreopoulos B."/>
            <person name="Baker S.E."/>
            <person name="Barry K."/>
            <person name="Bills G."/>
            <person name="Bluhm B.H."/>
            <person name="Cannon C."/>
            <person name="Castanera R."/>
            <person name="Culley D.E."/>
            <person name="Daum C."/>
            <person name="Ezra D."/>
            <person name="Gonzalez J.B."/>
            <person name="Henrissat B."/>
            <person name="Kuo A."/>
            <person name="Liang C."/>
            <person name="Lipzen A."/>
            <person name="Lutzoni F."/>
            <person name="Magnuson J."/>
            <person name="Mondo S."/>
            <person name="Nolan M."/>
            <person name="Ohm R."/>
            <person name="Pangilinan J."/>
            <person name="Park H.-J."/>
            <person name="Ramirez L."/>
            <person name="Alfaro M."/>
            <person name="Sun H."/>
            <person name="Tritt A."/>
            <person name="Yoshinaga Y."/>
            <person name="Zwiers L.-H."/>
            <person name="Turgeon B.G."/>
            <person name="Goodwin S.B."/>
            <person name="Spatafora J.W."/>
            <person name="Crous P.W."/>
            <person name="Grigoriev I.V."/>
        </authorList>
    </citation>
    <scope>NUCLEOTIDE SEQUENCE</scope>
    <source>
        <strain evidence="9">CBS 342.82</strain>
    </source>
</reference>
<dbReference type="InterPro" id="IPR020846">
    <property type="entry name" value="MFS_dom"/>
</dbReference>
<comment type="subcellular location">
    <subcellularLocation>
        <location evidence="1">Membrane</location>
        <topology evidence="1">Multi-pass membrane protein</topology>
    </subcellularLocation>
</comment>
<dbReference type="InterPro" id="IPR011701">
    <property type="entry name" value="MFS"/>
</dbReference>
<accession>A0A6J3LWF0</accession>
<feature type="domain" description="Major facilitator superfamily (MFS) profile" evidence="7">
    <location>
        <begin position="66"/>
        <end position="496"/>
    </location>
</feature>
<dbReference type="InterPro" id="IPR036259">
    <property type="entry name" value="MFS_trans_sf"/>
</dbReference>
<feature type="transmembrane region" description="Helical" evidence="6">
    <location>
        <begin position="335"/>
        <end position="355"/>
    </location>
</feature>
<feature type="transmembrane region" description="Helical" evidence="6">
    <location>
        <begin position="64"/>
        <end position="81"/>
    </location>
</feature>
<dbReference type="Proteomes" id="UP000504637">
    <property type="component" value="Unplaced"/>
</dbReference>
<evidence type="ECO:0000256" key="4">
    <source>
        <dbReference type="ARBA" id="ARBA00023136"/>
    </source>
</evidence>
<gene>
    <name evidence="9" type="ORF">K489DRAFT_383538</name>
</gene>
<evidence type="ECO:0000256" key="1">
    <source>
        <dbReference type="ARBA" id="ARBA00004141"/>
    </source>
</evidence>
<organism evidence="9">
    <name type="scientific">Dissoconium aciculare CBS 342.82</name>
    <dbReference type="NCBI Taxonomy" id="1314786"/>
    <lineage>
        <taxon>Eukaryota</taxon>
        <taxon>Fungi</taxon>
        <taxon>Dikarya</taxon>
        <taxon>Ascomycota</taxon>
        <taxon>Pezizomycotina</taxon>
        <taxon>Dothideomycetes</taxon>
        <taxon>Dothideomycetidae</taxon>
        <taxon>Mycosphaerellales</taxon>
        <taxon>Dissoconiaceae</taxon>
        <taxon>Dissoconium</taxon>
    </lineage>
</organism>
<reference evidence="9" key="3">
    <citation type="submission" date="2025-08" db="UniProtKB">
        <authorList>
            <consortium name="RefSeq"/>
        </authorList>
    </citation>
    <scope>IDENTIFICATION</scope>
    <source>
        <strain evidence="9">CBS 342.82</strain>
    </source>
</reference>
<dbReference type="PANTHER" id="PTHR23502:SF171">
    <property type="entry name" value="MAJOR FACILITATOR SUPERFAMILY (MFS) PROFILE DOMAIN-CONTAINING PROTEIN"/>
    <property type="match status" value="1"/>
</dbReference>
<keyword evidence="3 6" id="KW-1133">Transmembrane helix</keyword>
<dbReference type="PANTHER" id="PTHR23502">
    <property type="entry name" value="MAJOR FACILITATOR SUPERFAMILY"/>
    <property type="match status" value="1"/>
</dbReference>
<keyword evidence="4 6" id="KW-0472">Membrane</keyword>
<dbReference type="GO" id="GO:0005886">
    <property type="term" value="C:plasma membrane"/>
    <property type="evidence" value="ECO:0007669"/>
    <property type="project" value="TreeGrafter"/>
</dbReference>
<evidence type="ECO:0000313" key="8">
    <source>
        <dbReference type="Proteomes" id="UP000504637"/>
    </source>
</evidence>
<feature type="transmembrane region" description="Helical" evidence="6">
    <location>
        <begin position="376"/>
        <end position="397"/>
    </location>
</feature>
<feature type="transmembrane region" description="Helical" evidence="6">
    <location>
        <begin position="435"/>
        <end position="458"/>
    </location>
</feature>
<dbReference type="AlphaFoldDB" id="A0A6J3LWF0"/>
<feature type="transmembrane region" description="Helical" evidence="6">
    <location>
        <begin position="101"/>
        <end position="120"/>
    </location>
</feature>
<evidence type="ECO:0000313" key="9">
    <source>
        <dbReference type="RefSeq" id="XP_033457019.1"/>
    </source>
</evidence>
<proteinExistence type="predicted"/>
<feature type="compositionally biased region" description="Basic and acidic residues" evidence="5">
    <location>
        <begin position="31"/>
        <end position="52"/>
    </location>
</feature>
<dbReference type="Pfam" id="PF07690">
    <property type="entry name" value="MFS_1"/>
    <property type="match status" value="1"/>
</dbReference>
<evidence type="ECO:0000259" key="7">
    <source>
        <dbReference type="PROSITE" id="PS50850"/>
    </source>
</evidence>
<feature type="transmembrane region" description="Helical" evidence="6">
    <location>
        <begin position="291"/>
        <end position="315"/>
    </location>
</feature>
<feature type="compositionally biased region" description="Polar residues" evidence="5">
    <location>
        <begin position="14"/>
        <end position="28"/>
    </location>
</feature>
<feature type="transmembrane region" description="Helical" evidence="6">
    <location>
        <begin position="464"/>
        <end position="489"/>
    </location>
</feature>
<evidence type="ECO:0000256" key="6">
    <source>
        <dbReference type="SAM" id="Phobius"/>
    </source>
</evidence>
<dbReference type="Gene3D" id="1.20.1250.20">
    <property type="entry name" value="MFS general substrate transporter like domains"/>
    <property type="match status" value="1"/>
</dbReference>
<evidence type="ECO:0000256" key="3">
    <source>
        <dbReference type="ARBA" id="ARBA00022989"/>
    </source>
</evidence>
<feature type="transmembrane region" description="Helical" evidence="6">
    <location>
        <begin position="132"/>
        <end position="151"/>
    </location>
</feature>
<dbReference type="RefSeq" id="XP_033457019.1">
    <property type="nucleotide sequence ID" value="XM_033605628.1"/>
</dbReference>
<dbReference type="SUPFAM" id="SSF103473">
    <property type="entry name" value="MFS general substrate transporter"/>
    <property type="match status" value="1"/>
</dbReference>
<dbReference type="CDD" id="cd17323">
    <property type="entry name" value="MFS_Tpo1_MDR_like"/>
    <property type="match status" value="1"/>
</dbReference>
<name>A0A6J3LWF0_9PEZI</name>
<feature type="transmembrane region" description="Helical" evidence="6">
    <location>
        <begin position="403"/>
        <end position="423"/>
    </location>
</feature>
<dbReference type="PROSITE" id="PS50850">
    <property type="entry name" value="MFS"/>
    <property type="match status" value="1"/>
</dbReference>
<sequence>MAQQTRAGERQPLLQDNQQRLHQDGYQNQHQDQEEHHEDVDSKELSFAKDDPENPRAWSYRTKMINVFLIANMAILAPLASSMFAPGINEIAEGLHTSVESVIACTTAHVVCQGIGPLILAPLCETFGRRKLYLVCFGVFALLQIPSALAPNIGTLIAMRTLSGFFGSVGVSNGGGTLSDMFVPSERAGVFGWYLIGPLLGPCIGPALGGIIVQRLGWRWVFWVLALIATAVTLLAYFFLHESYAPVLLFRRKRRLEAESSDPDIEYSIKGHDTSPLKDKLLHSLSRPFRILFTPIVLVMSTYQAVCFATAYSIFTNLQRIYGGEYGFTNEQVGFTSFGPGLGFLTAVWFIVPRIDTVFNKLTARNNGVSKPEYRLPLANIGGVLLPVGLFWFAWTVETHRPWYVTLLATYFFGVGQVSILNCTTNYYIDCFEKYAASAIAAGALFRGIVGGVIPLFVPSLIDAVGFGWGISLFAFMSLAMAPAPLILLRYGEGIRKRFPVKL</sequence>
<feature type="region of interest" description="Disordered" evidence="5">
    <location>
        <begin position="1"/>
        <end position="52"/>
    </location>
</feature>
<dbReference type="GO" id="GO:0022857">
    <property type="term" value="F:transmembrane transporter activity"/>
    <property type="evidence" value="ECO:0007669"/>
    <property type="project" value="InterPro"/>
</dbReference>